<dbReference type="Pfam" id="PF00990">
    <property type="entry name" value="GGDEF"/>
    <property type="match status" value="1"/>
</dbReference>
<dbReference type="EMBL" id="FOXO01000005">
    <property type="protein sequence ID" value="SFP64752.1"/>
    <property type="molecule type" value="Genomic_DNA"/>
</dbReference>
<dbReference type="InterPro" id="IPR050469">
    <property type="entry name" value="Diguanylate_Cyclase"/>
</dbReference>
<dbReference type="Proteomes" id="UP000182624">
    <property type="component" value="Unassembled WGS sequence"/>
</dbReference>
<dbReference type="RefSeq" id="WP_242949340.1">
    <property type="nucleotide sequence ID" value="NZ_FOXO01000005.1"/>
</dbReference>
<accession>A0A1I5S1W6</accession>
<evidence type="ECO:0000259" key="1">
    <source>
        <dbReference type="PROSITE" id="PS50887"/>
    </source>
</evidence>
<name>A0A1I5S1W6_9FIRM</name>
<protein>
    <submittedName>
        <fullName evidence="2">Diguanylate cyclase (GGDEF) domain-containing protein</fullName>
    </submittedName>
</protein>
<dbReference type="InterPro" id="IPR043128">
    <property type="entry name" value="Rev_trsase/Diguanyl_cyclase"/>
</dbReference>
<dbReference type="InterPro" id="IPR029016">
    <property type="entry name" value="GAF-like_dom_sf"/>
</dbReference>
<feature type="domain" description="GGDEF" evidence="1">
    <location>
        <begin position="344"/>
        <end position="463"/>
    </location>
</feature>
<dbReference type="CDD" id="cd01949">
    <property type="entry name" value="GGDEF"/>
    <property type="match status" value="1"/>
</dbReference>
<dbReference type="GO" id="GO:0052621">
    <property type="term" value="F:diguanylate cyclase activity"/>
    <property type="evidence" value="ECO:0007669"/>
    <property type="project" value="TreeGrafter"/>
</dbReference>
<reference evidence="3" key="1">
    <citation type="submission" date="2016-10" db="EMBL/GenBank/DDBJ databases">
        <authorList>
            <person name="Varghese N."/>
            <person name="Submissions S."/>
        </authorList>
    </citation>
    <scope>NUCLEOTIDE SEQUENCE [LARGE SCALE GENOMIC DNA]</scope>
    <source>
        <strain evidence="3">P18</strain>
    </source>
</reference>
<dbReference type="InterPro" id="IPR000160">
    <property type="entry name" value="GGDEF_dom"/>
</dbReference>
<dbReference type="PANTHER" id="PTHR45138">
    <property type="entry name" value="REGULATORY COMPONENTS OF SENSORY TRANSDUCTION SYSTEM"/>
    <property type="match status" value="1"/>
</dbReference>
<dbReference type="NCBIfam" id="TIGR00254">
    <property type="entry name" value="GGDEF"/>
    <property type="match status" value="1"/>
</dbReference>
<evidence type="ECO:0000313" key="3">
    <source>
        <dbReference type="Proteomes" id="UP000182624"/>
    </source>
</evidence>
<dbReference type="InterPro" id="IPR035965">
    <property type="entry name" value="PAS-like_dom_sf"/>
</dbReference>
<sequence>MSEFESHGKIEYSSTTNFTSNDILYMLKDLPDACCIFKVLTDPFGTVKDMLFLFANERYAQLVKRSSAELIGSTYFDTVTNRDEDWIKYSYQAAILRQSTILRTYNSDYDKWFEFWAVPVYQKGFCAFIIHDVTAAKRDEDDKILKRNSNNLVIECAKELSSAEFGKGIKKVLKILGTSIEADRVLIVETQDNDIKAIHEWVSGSAHSKLPTKKDIENNDFISLWRGQLKNKDIVVVNDTYTLKERNEEFYDKFLAGNVYRFIIAAVKDKKNILGYLVVDNFANDVPLNVTDVIESAAVFISYELRNRALTTEMMYLGSHDPLTGLGNRYSLNQTLVLLSGMSVNVGVCYVDINGLKEINDEKGHEAGDELIKKVASVFGSIFRKKFCYRIGGDEFIAIIPEIDKVKFNDMVGKLRNKKIEAAIGAVWTKNSSEINKAIKQADEAMYDDKMIYYKNHERRHGKI</sequence>
<organism evidence="2 3">
    <name type="scientific">Butyrivibrio proteoclasticus</name>
    <dbReference type="NCBI Taxonomy" id="43305"/>
    <lineage>
        <taxon>Bacteria</taxon>
        <taxon>Bacillati</taxon>
        <taxon>Bacillota</taxon>
        <taxon>Clostridia</taxon>
        <taxon>Lachnospirales</taxon>
        <taxon>Lachnospiraceae</taxon>
        <taxon>Butyrivibrio</taxon>
    </lineage>
</organism>
<keyword evidence="3" id="KW-1185">Reference proteome</keyword>
<dbReference type="SUPFAM" id="SSF55785">
    <property type="entry name" value="PYP-like sensor domain (PAS domain)"/>
    <property type="match status" value="1"/>
</dbReference>
<dbReference type="InterPro" id="IPR029787">
    <property type="entry name" value="Nucleotide_cyclase"/>
</dbReference>
<dbReference type="Gene3D" id="3.30.450.20">
    <property type="entry name" value="PAS domain"/>
    <property type="match status" value="1"/>
</dbReference>
<gene>
    <name evidence="2" type="ORF">SAMN04487928_10583</name>
</gene>
<dbReference type="Gene3D" id="3.30.450.40">
    <property type="match status" value="1"/>
</dbReference>
<dbReference type="Gene3D" id="3.30.70.270">
    <property type="match status" value="1"/>
</dbReference>
<dbReference type="AlphaFoldDB" id="A0A1I5S1W6"/>
<dbReference type="SUPFAM" id="SSF55073">
    <property type="entry name" value="Nucleotide cyclase"/>
    <property type="match status" value="1"/>
</dbReference>
<proteinExistence type="predicted"/>
<dbReference type="PROSITE" id="PS50887">
    <property type="entry name" value="GGDEF"/>
    <property type="match status" value="1"/>
</dbReference>
<dbReference type="SMART" id="SM00267">
    <property type="entry name" value="GGDEF"/>
    <property type="match status" value="1"/>
</dbReference>
<evidence type="ECO:0000313" key="2">
    <source>
        <dbReference type="EMBL" id="SFP64752.1"/>
    </source>
</evidence>
<dbReference type="PANTHER" id="PTHR45138:SF9">
    <property type="entry name" value="DIGUANYLATE CYCLASE DGCM-RELATED"/>
    <property type="match status" value="1"/>
</dbReference>